<evidence type="ECO:0000256" key="8">
    <source>
        <dbReference type="PROSITE-ProRule" id="PRU00282"/>
    </source>
</evidence>
<keyword evidence="13" id="KW-1185">Reference proteome</keyword>
<evidence type="ECO:0000313" key="13">
    <source>
        <dbReference type="Proteomes" id="UP000789739"/>
    </source>
</evidence>
<dbReference type="InterPro" id="IPR023395">
    <property type="entry name" value="MCP_dom_sf"/>
</dbReference>
<name>A0A9N9BIW4_9GLOM</name>
<evidence type="ECO:0000256" key="7">
    <source>
        <dbReference type="ARBA" id="ARBA00023136"/>
    </source>
</evidence>
<dbReference type="AlphaFoldDB" id="A0A9N9BIW4"/>
<evidence type="ECO:0000256" key="2">
    <source>
        <dbReference type="ARBA" id="ARBA00006375"/>
    </source>
</evidence>
<dbReference type="SUPFAM" id="SSF103506">
    <property type="entry name" value="Mitochondrial carrier"/>
    <property type="match status" value="1"/>
</dbReference>
<dbReference type="EMBL" id="CAJVPI010000736">
    <property type="protein sequence ID" value="CAG8567325.1"/>
    <property type="molecule type" value="Genomic_DNA"/>
</dbReference>
<reference evidence="12" key="1">
    <citation type="submission" date="2021-06" db="EMBL/GenBank/DDBJ databases">
        <authorList>
            <person name="Kallberg Y."/>
            <person name="Tangrot J."/>
            <person name="Rosling A."/>
        </authorList>
    </citation>
    <scope>NUCLEOTIDE SEQUENCE</scope>
    <source>
        <strain evidence="12">BR232B</strain>
    </source>
</reference>
<feature type="domain" description="Thioredoxin" evidence="11">
    <location>
        <begin position="27"/>
        <end position="86"/>
    </location>
</feature>
<comment type="similarity">
    <text evidence="2 9">Belongs to the mitochondrial carrier (TC 2.A.29) family.</text>
</comment>
<dbReference type="Gene3D" id="3.40.30.10">
    <property type="entry name" value="Glutaredoxin"/>
    <property type="match status" value="1"/>
</dbReference>
<feature type="transmembrane region" description="Helical" evidence="10">
    <location>
        <begin position="339"/>
        <end position="364"/>
    </location>
</feature>
<keyword evidence="5" id="KW-0677">Repeat</keyword>
<evidence type="ECO:0000313" key="12">
    <source>
        <dbReference type="EMBL" id="CAG8567325.1"/>
    </source>
</evidence>
<dbReference type="SUPFAM" id="SSF52833">
    <property type="entry name" value="Thioredoxin-like"/>
    <property type="match status" value="1"/>
</dbReference>
<evidence type="ECO:0000259" key="11">
    <source>
        <dbReference type="Pfam" id="PF00085"/>
    </source>
</evidence>
<evidence type="ECO:0000256" key="3">
    <source>
        <dbReference type="ARBA" id="ARBA00022448"/>
    </source>
</evidence>
<proteinExistence type="inferred from homology"/>
<dbReference type="GO" id="GO:0016020">
    <property type="term" value="C:membrane"/>
    <property type="evidence" value="ECO:0007669"/>
    <property type="project" value="UniProtKB-SubCell"/>
</dbReference>
<comment type="subcellular location">
    <subcellularLocation>
        <location evidence="1">Membrane</location>
        <topology evidence="1">Multi-pass membrane protein</topology>
    </subcellularLocation>
</comment>
<keyword evidence="7 8" id="KW-0472">Membrane</keyword>
<dbReference type="InterPro" id="IPR036249">
    <property type="entry name" value="Thioredoxin-like_sf"/>
</dbReference>
<comment type="caution">
    <text evidence="12">The sequence shown here is derived from an EMBL/GenBank/DDBJ whole genome shotgun (WGS) entry which is preliminary data.</text>
</comment>
<evidence type="ECO:0000256" key="5">
    <source>
        <dbReference type="ARBA" id="ARBA00022737"/>
    </source>
</evidence>
<keyword evidence="3 9" id="KW-0813">Transport</keyword>
<feature type="transmembrane region" description="Helical" evidence="10">
    <location>
        <begin position="440"/>
        <end position="463"/>
    </location>
</feature>
<keyword evidence="6 10" id="KW-1133">Transmembrane helix</keyword>
<dbReference type="OrthoDB" id="269120at2759"/>
<dbReference type="PANTHER" id="PTHR45667">
    <property type="entry name" value="S-ADENOSYLMETHIONINE MITOCHONDRIAL CARRIER PROTEIN"/>
    <property type="match status" value="1"/>
</dbReference>
<evidence type="ECO:0000256" key="6">
    <source>
        <dbReference type="ARBA" id="ARBA00022989"/>
    </source>
</evidence>
<evidence type="ECO:0000256" key="10">
    <source>
        <dbReference type="SAM" id="Phobius"/>
    </source>
</evidence>
<dbReference type="CDD" id="cd02947">
    <property type="entry name" value="TRX_family"/>
    <property type="match status" value="1"/>
</dbReference>
<keyword evidence="4 8" id="KW-0812">Transmembrane</keyword>
<dbReference type="Proteomes" id="UP000789739">
    <property type="component" value="Unassembled WGS sequence"/>
</dbReference>
<feature type="repeat" description="Solcar" evidence="8">
    <location>
        <begin position="382"/>
        <end position="469"/>
    </location>
</feature>
<organism evidence="12 13">
    <name type="scientific">Paraglomus brasilianum</name>
    <dbReference type="NCBI Taxonomy" id="144538"/>
    <lineage>
        <taxon>Eukaryota</taxon>
        <taxon>Fungi</taxon>
        <taxon>Fungi incertae sedis</taxon>
        <taxon>Mucoromycota</taxon>
        <taxon>Glomeromycotina</taxon>
        <taxon>Glomeromycetes</taxon>
        <taxon>Paraglomerales</taxon>
        <taxon>Paraglomeraceae</taxon>
        <taxon>Paraglomus</taxon>
    </lineage>
</organism>
<gene>
    <name evidence="12" type="ORF">PBRASI_LOCUS5912</name>
</gene>
<dbReference type="InterPro" id="IPR013766">
    <property type="entry name" value="Thioredoxin_domain"/>
</dbReference>
<evidence type="ECO:0000256" key="1">
    <source>
        <dbReference type="ARBA" id="ARBA00004141"/>
    </source>
</evidence>
<sequence length="482" mass="53761">MLFKLQEENERVARAHFYINLQSRGVPCKVLAPIIESAVNSNKKVTLDVDKIPDMAHKYGVSSMPTVKAFHKGRVVDGFIGAQHAEFVERAGFALLPSIEKMSFAKLDRQQEVNNLEGTVQQSKKTVILKPITQDTTIDFKRYYTYGLLINIVPLYMFYPIRTVKTLQQANIGTRISTSPIHVLQERWLSEGVRGLYKGIIVYGAGNICGRLIHFSTYDALRERIHKGKGSSVGLGWLENKEQSTVNGVLGTISAVITSSVMVPFDVIAQQLQVSKGVPYAARTGTRVDNYFFNHTFPGSQFPTFISARSPISLNNITQPTTGNFITRLKPKDVPLYRFLYRGWPAAIVSSLSFFPAYFYTYTFVLEKLYANSHNLSFSPTQHFVYSVAAGIVGGITGTVVSAPADVIKTRIQIARESGQSELRWLNVAKMIIRTEGIRGLFVGVGARLSIIIPLGSLNFWAFEKVREWSIVKIKNTDGSSK</sequence>
<evidence type="ECO:0000256" key="9">
    <source>
        <dbReference type="RuleBase" id="RU000488"/>
    </source>
</evidence>
<protein>
    <submittedName>
        <fullName evidence="12">8543_t:CDS:1</fullName>
    </submittedName>
</protein>
<feature type="transmembrane region" description="Helical" evidence="10">
    <location>
        <begin position="384"/>
        <end position="408"/>
    </location>
</feature>
<feature type="repeat" description="Solcar" evidence="8">
    <location>
        <begin position="138"/>
        <end position="224"/>
    </location>
</feature>
<dbReference type="Pfam" id="PF00153">
    <property type="entry name" value="Mito_carr"/>
    <property type="match status" value="2"/>
</dbReference>
<dbReference type="Pfam" id="PF00085">
    <property type="entry name" value="Thioredoxin"/>
    <property type="match status" value="1"/>
</dbReference>
<evidence type="ECO:0000256" key="4">
    <source>
        <dbReference type="ARBA" id="ARBA00022692"/>
    </source>
</evidence>
<accession>A0A9N9BIW4</accession>
<dbReference type="InterPro" id="IPR018108">
    <property type="entry name" value="MCP_transmembrane"/>
</dbReference>
<dbReference type="PROSITE" id="PS50920">
    <property type="entry name" value="SOLCAR"/>
    <property type="match status" value="2"/>
</dbReference>
<dbReference type="Gene3D" id="1.50.40.10">
    <property type="entry name" value="Mitochondrial carrier domain"/>
    <property type="match status" value="2"/>
</dbReference>
<feature type="transmembrane region" description="Helical" evidence="10">
    <location>
        <begin position="143"/>
        <end position="159"/>
    </location>
</feature>